<dbReference type="InterPro" id="IPR011856">
    <property type="entry name" value="tRNA_endonuc-like_dom_sf"/>
</dbReference>
<keyword evidence="1" id="KW-0472">Membrane</keyword>
<dbReference type="InterPro" id="IPR011335">
    <property type="entry name" value="Restrct_endonuc-II-like"/>
</dbReference>
<proteinExistence type="predicted"/>
<dbReference type="Gene3D" id="3.40.1350.10">
    <property type="match status" value="1"/>
</dbReference>
<reference evidence="4" key="1">
    <citation type="journal article" date="2019" name="Int. J. Syst. Evol. Microbiol.">
        <title>The Global Catalogue of Microorganisms (GCM) 10K type strain sequencing project: providing services to taxonomists for standard genome sequencing and annotation.</title>
        <authorList>
            <consortium name="The Broad Institute Genomics Platform"/>
            <consortium name="The Broad Institute Genome Sequencing Center for Infectious Disease"/>
            <person name="Wu L."/>
            <person name="Ma J."/>
        </authorList>
    </citation>
    <scope>NUCLEOTIDE SEQUENCE [LARGE SCALE GENOMIC DNA]</scope>
    <source>
        <strain evidence="4">JCM 7356</strain>
    </source>
</reference>
<protein>
    <recommendedName>
        <fullName evidence="2">Restriction endonuclease type IV Mrr domain-containing protein</fullName>
    </recommendedName>
</protein>
<accession>A0ABP5R523</accession>
<dbReference type="InterPro" id="IPR007560">
    <property type="entry name" value="Restrct_endonuc_IV_Mrr"/>
</dbReference>
<evidence type="ECO:0000313" key="3">
    <source>
        <dbReference type="EMBL" id="GAA2251657.1"/>
    </source>
</evidence>
<comment type="caution">
    <text evidence="3">The sequence shown here is derived from an EMBL/GenBank/DDBJ whole genome shotgun (WGS) entry which is preliminary data.</text>
</comment>
<dbReference type="EMBL" id="BAAATR010000016">
    <property type="protein sequence ID" value="GAA2251657.1"/>
    <property type="molecule type" value="Genomic_DNA"/>
</dbReference>
<feature type="domain" description="Restriction endonuclease type IV Mrr" evidence="2">
    <location>
        <begin position="91"/>
        <end position="201"/>
    </location>
</feature>
<dbReference type="Proteomes" id="UP001500305">
    <property type="component" value="Unassembled WGS sequence"/>
</dbReference>
<evidence type="ECO:0000259" key="2">
    <source>
        <dbReference type="Pfam" id="PF04471"/>
    </source>
</evidence>
<feature type="transmembrane region" description="Helical" evidence="1">
    <location>
        <begin position="50"/>
        <end position="69"/>
    </location>
</feature>
<keyword evidence="1" id="KW-0812">Transmembrane</keyword>
<keyword evidence="4" id="KW-1185">Reference proteome</keyword>
<dbReference type="PANTHER" id="PTHR30015">
    <property type="entry name" value="MRR RESTRICTION SYSTEM PROTEIN"/>
    <property type="match status" value="1"/>
</dbReference>
<keyword evidence="1" id="KW-1133">Transmembrane helix</keyword>
<gene>
    <name evidence="3" type="ORF">GCM10010430_38480</name>
</gene>
<evidence type="ECO:0000256" key="1">
    <source>
        <dbReference type="SAM" id="Phobius"/>
    </source>
</evidence>
<dbReference type="PANTHER" id="PTHR30015:SF6">
    <property type="entry name" value="SLL1429 PROTEIN"/>
    <property type="match status" value="1"/>
</dbReference>
<dbReference type="Pfam" id="PF04471">
    <property type="entry name" value="Mrr_cat"/>
    <property type="match status" value="1"/>
</dbReference>
<dbReference type="SUPFAM" id="SSF52980">
    <property type="entry name" value="Restriction endonuclease-like"/>
    <property type="match status" value="1"/>
</dbReference>
<dbReference type="InterPro" id="IPR052906">
    <property type="entry name" value="Type_IV_Methyl-Rstrct_Enzyme"/>
</dbReference>
<sequence length="230" mass="25712">MRRRPSRARRRMPLRMPRTPAERVAAGVIVLVVASWVADGLQWLTSDGLPVLVAAAVLVAAGLGARWWLRRVEQAARRERLAMLRLSLDQLDAMGDRQFEFALRDLMIRDGIRARQVGRQGDQAADVIGEDPRRGRIVVQAKHTRVGGKVGSQVMYQVKGTAGPVHRADISVVVTNGSFTRDAKTWGDRHQVHWVDRDRLRIWAEHGIALHDLLRLPARPARRTLGGTTG</sequence>
<name>A0ABP5R523_9ACTN</name>
<evidence type="ECO:0000313" key="4">
    <source>
        <dbReference type="Proteomes" id="UP001500305"/>
    </source>
</evidence>
<organism evidence="3 4">
    <name type="scientific">Kitasatospora cystarginea</name>
    <dbReference type="NCBI Taxonomy" id="58350"/>
    <lineage>
        <taxon>Bacteria</taxon>
        <taxon>Bacillati</taxon>
        <taxon>Actinomycetota</taxon>
        <taxon>Actinomycetes</taxon>
        <taxon>Kitasatosporales</taxon>
        <taxon>Streptomycetaceae</taxon>
        <taxon>Kitasatospora</taxon>
    </lineage>
</organism>